<evidence type="ECO:0000256" key="1">
    <source>
        <dbReference type="SAM" id="Phobius"/>
    </source>
</evidence>
<reference evidence="2 3" key="1">
    <citation type="submission" date="2024-08" db="EMBL/GenBank/DDBJ databases">
        <authorList>
            <person name="Cucini C."/>
            <person name="Frati F."/>
        </authorList>
    </citation>
    <scope>NUCLEOTIDE SEQUENCE [LARGE SCALE GENOMIC DNA]</scope>
</reference>
<accession>A0ABP1QS58</accession>
<feature type="transmembrane region" description="Helical" evidence="1">
    <location>
        <begin position="40"/>
        <end position="62"/>
    </location>
</feature>
<keyword evidence="1" id="KW-0472">Membrane</keyword>
<evidence type="ECO:0000313" key="3">
    <source>
        <dbReference type="Proteomes" id="UP001642540"/>
    </source>
</evidence>
<keyword evidence="3" id="KW-1185">Reference proteome</keyword>
<keyword evidence="1" id="KW-1133">Transmembrane helix</keyword>
<protein>
    <submittedName>
        <fullName evidence="2">Uncharacterized protein</fullName>
    </submittedName>
</protein>
<sequence>MLAPLDDETVVDLQAEDENQETDSNQPLISSLPFRFKKKIIAASVVALICISGIILLVVLQFNTASIAPAPTPTITPGPATVPTIRPLPKNASDIPAESLLYMVFDKSQLDYIEIECLPQSPPTFKFMLMVEAFANFTGASNTRLHAMDAVSRQAAEDMFGLDYSHQTPVPPPPQACQIMQAAAFLE</sequence>
<organism evidence="2 3">
    <name type="scientific">Orchesella dallaii</name>
    <dbReference type="NCBI Taxonomy" id="48710"/>
    <lineage>
        <taxon>Eukaryota</taxon>
        <taxon>Metazoa</taxon>
        <taxon>Ecdysozoa</taxon>
        <taxon>Arthropoda</taxon>
        <taxon>Hexapoda</taxon>
        <taxon>Collembola</taxon>
        <taxon>Entomobryomorpha</taxon>
        <taxon>Entomobryoidea</taxon>
        <taxon>Orchesellidae</taxon>
        <taxon>Orchesellinae</taxon>
        <taxon>Orchesella</taxon>
    </lineage>
</organism>
<keyword evidence="1" id="KW-0812">Transmembrane</keyword>
<evidence type="ECO:0000313" key="2">
    <source>
        <dbReference type="EMBL" id="CAL8109388.1"/>
    </source>
</evidence>
<gene>
    <name evidence="2" type="ORF">ODALV1_LOCUS13317</name>
</gene>
<dbReference type="Proteomes" id="UP001642540">
    <property type="component" value="Unassembled WGS sequence"/>
</dbReference>
<proteinExistence type="predicted"/>
<dbReference type="EMBL" id="CAXLJM020000041">
    <property type="protein sequence ID" value="CAL8109388.1"/>
    <property type="molecule type" value="Genomic_DNA"/>
</dbReference>
<comment type="caution">
    <text evidence="2">The sequence shown here is derived from an EMBL/GenBank/DDBJ whole genome shotgun (WGS) entry which is preliminary data.</text>
</comment>
<name>A0ABP1QS58_9HEXA</name>